<name>A0A2R5ELG1_9BACL</name>
<organism evidence="7 8">
    <name type="scientific">Paenibacillus agaridevorans</name>
    <dbReference type="NCBI Taxonomy" id="171404"/>
    <lineage>
        <taxon>Bacteria</taxon>
        <taxon>Bacillati</taxon>
        <taxon>Bacillota</taxon>
        <taxon>Bacilli</taxon>
        <taxon>Bacillales</taxon>
        <taxon>Paenibacillaceae</taxon>
        <taxon>Paenibacillus</taxon>
    </lineage>
</organism>
<dbReference type="EMBL" id="BDQX01000047">
    <property type="protein sequence ID" value="GBG06479.1"/>
    <property type="molecule type" value="Genomic_DNA"/>
</dbReference>
<dbReference type="Pfam" id="PF02743">
    <property type="entry name" value="dCache_1"/>
    <property type="match status" value="1"/>
</dbReference>
<dbReference type="PANTHER" id="PTHR45138">
    <property type="entry name" value="REGULATORY COMPONENTS OF SENSORY TRANSDUCTION SYSTEM"/>
    <property type="match status" value="1"/>
</dbReference>
<comment type="subcellular location">
    <subcellularLocation>
        <location evidence="1">Cell membrane</location>
        <topology evidence="1">Multi-pass membrane protein</topology>
    </subcellularLocation>
</comment>
<evidence type="ECO:0000256" key="2">
    <source>
        <dbReference type="ARBA" id="ARBA00022475"/>
    </source>
</evidence>
<dbReference type="InterPro" id="IPR029787">
    <property type="entry name" value="Nucleotide_cyclase"/>
</dbReference>
<accession>A0A2R5ELG1</accession>
<dbReference type="NCBIfam" id="TIGR00254">
    <property type="entry name" value="GGDEF"/>
    <property type="match status" value="1"/>
</dbReference>
<dbReference type="PROSITE" id="PS50887">
    <property type="entry name" value="GGDEF"/>
    <property type="match status" value="1"/>
</dbReference>
<dbReference type="InterPro" id="IPR000160">
    <property type="entry name" value="GGDEF_dom"/>
</dbReference>
<evidence type="ECO:0000313" key="7">
    <source>
        <dbReference type="EMBL" id="GBG06479.1"/>
    </source>
</evidence>
<dbReference type="AlphaFoldDB" id="A0A2R5ELG1"/>
<dbReference type="PANTHER" id="PTHR45138:SF9">
    <property type="entry name" value="DIGUANYLATE CYCLASE DGCM-RELATED"/>
    <property type="match status" value="1"/>
</dbReference>
<dbReference type="InterPro" id="IPR043128">
    <property type="entry name" value="Rev_trsase/Diguanyl_cyclase"/>
</dbReference>
<reference evidence="7 8" key="1">
    <citation type="submission" date="2017-08" db="EMBL/GenBank/DDBJ databases">
        <title>Substantial Increase in Enzyme Production by Combined Drug-Resistance Mutations in Paenibacillus agaridevorans.</title>
        <authorList>
            <person name="Tanaka Y."/>
            <person name="Funane K."/>
            <person name="Hosaka T."/>
            <person name="Shiwa Y."/>
            <person name="Fujita N."/>
            <person name="Miyazaki T."/>
            <person name="Yoshikawa H."/>
            <person name="Murakami K."/>
            <person name="Kasahara K."/>
            <person name="Inaoka T."/>
            <person name="Hiraga Y."/>
            <person name="Ochi K."/>
        </authorList>
    </citation>
    <scope>NUCLEOTIDE SEQUENCE [LARGE SCALE GENOMIC DNA]</scope>
    <source>
        <strain evidence="7 8">T-3040</strain>
    </source>
</reference>
<dbReference type="SMART" id="SM00267">
    <property type="entry name" value="GGDEF"/>
    <property type="match status" value="1"/>
</dbReference>
<evidence type="ECO:0000256" key="1">
    <source>
        <dbReference type="ARBA" id="ARBA00004651"/>
    </source>
</evidence>
<dbReference type="Gene3D" id="3.30.70.270">
    <property type="match status" value="1"/>
</dbReference>
<dbReference type="GO" id="GO:1902201">
    <property type="term" value="P:negative regulation of bacterial-type flagellum-dependent cell motility"/>
    <property type="evidence" value="ECO:0007669"/>
    <property type="project" value="TreeGrafter"/>
</dbReference>
<protein>
    <recommendedName>
        <fullName evidence="6">GGDEF domain-containing protein</fullName>
    </recommendedName>
</protein>
<evidence type="ECO:0000256" key="5">
    <source>
        <dbReference type="ARBA" id="ARBA00023136"/>
    </source>
</evidence>
<proteinExistence type="predicted"/>
<evidence type="ECO:0000259" key="6">
    <source>
        <dbReference type="PROSITE" id="PS50887"/>
    </source>
</evidence>
<dbReference type="Gene3D" id="3.30.450.20">
    <property type="entry name" value="PAS domain"/>
    <property type="match status" value="1"/>
</dbReference>
<keyword evidence="4" id="KW-1133">Transmembrane helix</keyword>
<gene>
    <name evidence="7" type="ORF">PAT3040_01006</name>
</gene>
<dbReference type="CDD" id="cd01949">
    <property type="entry name" value="GGDEF"/>
    <property type="match status" value="1"/>
</dbReference>
<dbReference type="Pfam" id="PF00990">
    <property type="entry name" value="GGDEF"/>
    <property type="match status" value="1"/>
</dbReference>
<keyword evidence="8" id="KW-1185">Reference proteome</keyword>
<dbReference type="RefSeq" id="WP_108991767.1">
    <property type="nucleotide sequence ID" value="NZ_BDQX01000047.1"/>
</dbReference>
<dbReference type="InterPro" id="IPR033479">
    <property type="entry name" value="dCache_1"/>
</dbReference>
<dbReference type="CDD" id="cd18773">
    <property type="entry name" value="PDC1_HK_sensor"/>
    <property type="match status" value="1"/>
</dbReference>
<keyword evidence="3" id="KW-0812">Transmembrane</keyword>
<sequence length="520" mass="58108">MKLSLKYLILSAALLSMIFTLFSSISSGYRISQQTLIENTLETNRVYAQKLANTTDVFFNMTLQTLELSSKDISSYMKGDHYSKTKLLQEADRLKKQTNTFNSVVIVAADGEILATSPQTLDVVGKLLDSTGGQEALKGKRPLISKPYLSITGRLIIFISHPIVAEDGEYLGLVGGSLYLKEANILNMILGEHFYNDGSYVYVVDEDGRIIYHQMPNRINELVSHNPVVQKLMNKESGTARVLNTQGVDMLAGYAYVPSVGWGIVSQRPAAVSLAPTSDMMNGMIVKSLPYLLISLILLSFISKLIAQPLQKLAHFTESSTENNQEKSMQKVSTWYYEAIQLKKALTYSLGFFHDRVDYFTYQSKTDPLTKLANRRTLDEQTQKWSEDGVAFSVILLDVDHFKRVNDTYGHSKGDEVLIFLAQKMKEVSREKDICCRFGGEEFVLLLHDRSGDEAYQVAEQLRMLVESTVSPCGDIITISAGIAAYPASATHLAHLFELADQCLYEAKNTGRNKSVFKQP</sequence>
<dbReference type="GO" id="GO:0052621">
    <property type="term" value="F:diguanylate cyclase activity"/>
    <property type="evidence" value="ECO:0007669"/>
    <property type="project" value="TreeGrafter"/>
</dbReference>
<evidence type="ECO:0000256" key="4">
    <source>
        <dbReference type="ARBA" id="ARBA00022989"/>
    </source>
</evidence>
<dbReference type="CDD" id="cd12912">
    <property type="entry name" value="PDC2_MCP_like"/>
    <property type="match status" value="1"/>
</dbReference>
<dbReference type="SUPFAM" id="SSF55073">
    <property type="entry name" value="Nucleotide cyclase"/>
    <property type="match status" value="1"/>
</dbReference>
<dbReference type="FunFam" id="3.30.70.270:FF:000001">
    <property type="entry name" value="Diguanylate cyclase domain protein"/>
    <property type="match status" value="1"/>
</dbReference>
<evidence type="ECO:0000313" key="8">
    <source>
        <dbReference type="Proteomes" id="UP000245202"/>
    </source>
</evidence>
<dbReference type="InterPro" id="IPR050469">
    <property type="entry name" value="Diguanylate_Cyclase"/>
</dbReference>
<dbReference type="Proteomes" id="UP000245202">
    <property type="component" value="Unassembled WGS sequence"/>
</dbReference>
<dbReference type="SUPFAM" id="SSF103190">
    <property type="entry name" value="Sensory domain-like"/>
    <property type="match status" value="2"/>
</dbReference>
<keyword evidence="2" id="KW-1003">Cell membrane</keyword>
<evidence type="ECO:0000256" key="3">
    <source>
        <dbReference type="ARBA" id="ARBA00022692"/>
    </source>
</evidence>
<keyword evidence="5" id="KW-0472">Membrane</keyword>
<feature type="domain" description="GGDEF" evidence="6">
    <location>
        <begin position="390"/>
        <end position="520"/>
    </location>
</feature>
<dbReference type="InterPro" id="IPR029151">
    <property type="entry name" value="Sensor-like_sf"/>
</dbReference>
<dbReference type="GO" id="GO:0005886">
    <property type="term" value="C:plasma membrane"/>
    <property type="evidence" value="ECO:0007669"/>
    <property type="project" value="UniProtKB-SubCell"/>
</dbReference>
<comment type="caution">
    <text evidence="7">The sequence shown here is derived from an EMBL/GenBank/DDBJ whole genome shotgun (WGS) entry which is preliminary data.</text>
</comment>
<dbReference type="GO" id="GO:0043709">
    <property type="term" value="P:cell adhesion involved in single-species biofilm formation"/>
    <property type="evidence" value="ECO:0007669"/>
    <property type="project" value="TreeGrafter"/>
</dbReference>